<dbReference type="AlphaFoldDB" id="A0A2T8HGX5"/>
<protein>
    <submittedName>
        <fullName evidence="1">Uncharacterized protein</fullName>
    </submittedName>
</protein>
<name>A0A2T8HGX5_9SPHI</name>
<comment type="caution">
    <text evidence="1">The sequence shown here is derived from an EMBL/GenBank/DDBJ whole genome shotgun (WGS) entry which is preliminary data.</text>
</comment>
<sequence length="93" mass="10539">MNIDGGQIGEVVYRYYPIHSDQSDLDGYGMYMNDDGDVACWCEIDDSRGKLYINKSVSGANLQAALENFAAYCKAKFPKTQFDDFENVELFNQ</sequence>
<organism evidence="1 2">
    <name type="scientific">Sphingobacterium corticibacter</name>
    <dbReference type="NCBI Taxonomy" id="2171749"/>
    <lineage>
        <taxon>Bacteria</taxon>
        <taxon>Pseudomonadati</taxon>
        <taxon>Bacteroidota</taxon>
        <taxon>Sphingobacteriia</taxon>
        <taxon>Sphingobacteriales</taxon>
        <taxon>Sphingobacteriaceae</taxon>
        <taxon>Sphingobacterium</taxon>
    </lineage>
</organism>
<reference evidence="1 2" key="1">
    <citation type="submission" date="2018-04" db="EMBL/GenBank/DDBJ databases">
        <title>Sphingobacterium cortibacter sp. nov.</title>
        <authorList>
            <person name="Li Y."/>
        </authorList>
    </citation>
    <scope>NUCLEOTIDE SEQUENCE [LARGE SCALE GENOMIC DNA]</scope>
    <source>
        <strain evidence="1 2">2c-3</strain>
    </source>
</reference>
<gene>
    <name evidence="1" type="ORF">DC487_11215</name>
</gene>
<proteinExistence type="predicted"/>
<dbReference type="Proteomes" id="UP000245627">
    <property type="component" value="Unassembled WGS sequence"/>
</dbReference>
<keyword evidence="2" id="KW-1185">Reference proteome</keyword>
<evidence type="ECO:0000313" key="1">
    <source>
        <dbReference type="EMBL" id="PVH24697.1"/>
    </source>
</evidence>
<dbReference type="EMBL" id="QDKG01000004">
    <property type="protein sequence ID" value="PVH24697.1"/>
    <property type="molecule type" value="Genomic_DNA"/>
</dbReference>
<accession>A0A2T8HGX5</accession>
<evidence type="ECO:0000313" key="2">
    <source>
        <dbReference type="Proteomes" id="UP000245627"/>
    </source>
</evidence>